<evidence type="ECO:0008006" key="2">
    <source>
        <dbReference type="Google" id="ProtNLM"/>
    </source>
</evidence>
<accession>A0A0F9CAH7</accession>
<dbReference type="PANTHER" id="PTHR30244:SF34">
    <property type="entry name" value="DTDP-4-AMINO-4,6-DIDEOXYGALACTOSE TRANSAMINASE"/>
    <property type="match status" value="1"/>
</dbReference>
<dbReference type="InterPro" id="IPR015424">
    <property type="entry name" value="PyrdxlP-dep_Trfase"/>
</dbReference>
<dbReference type="InterPro" id="IPR015422">
    <property type="entry name" value="PyrdxlP-dep_Trfase_small"/>
</dbReference>
<dbReference type="EMBL" id="LAZR01034050">
    <property type="protein sequence ID" value="KKL46383.1"/>
    <property type="molecule type" value="Genomic_DNA"/>
</dbReference>
<dbReference type="GO" id="GO:0030170">
    <property type="term" value="F:pyridoxal phosphate binding"/>
    <property type="evidence" value="ECO:0007669"/>
    <property type="project" value="TreeGrafter"/>
</dbReference>
<protein>
    <recommendedName>
        <fullName evidence="2">Lipopolysaccharide biosynthesis protein RfbH</fullName>
    </recommendedName>
</protein>
<dbReference type="Gene3D" id="3.40.640.10">
    <property type="entry name" value="Type I PLP-dependent aspartate aminotransferase-like (Major domain)"/>
    <property type="match status" value="1"/>
</dbReference>
<name>A0A0F9CAH7_9ZZZZ</name>
<proteinExistence type="predicted"/>
<sequence>HITMGEGGAVYTNNGQLKLILESFRDWGRDCFCEPGQDNTCKKRFSYQLGQLPCGYDHKYTYSHVGYNLKISDMQASVAVAQMAQLPEFIARRKANFQRLFSGLSALSEFLLLPESEPQATVSWFGFALTLKHGNRADFIQHLEKHRIASRLVFGGNLIKQPYFENQSYRVIGELTVTDRVMNDSLWIGVFPGLSDEMIDYMIMTITSYFKA</sequence>
<reference evidence="1" key="1">
    <citation type="journal article" date="2015" name="Nature">
        <title>Complex archaea that bridge the gap between prokaryotes and eukaryotes.</title>
        <authorList>
            <person name="Spang A."/>
            <person name="Saw J.H."/>
            <person name="Jorgensen S.L."/>
            <person name="Zaremba-Niedzwiedzka K."/>
            <person name="Martijn J."/>
            <person name="Lind A.E."/>
            <person name="van Eijk R."/>
            <person name="Schleper C."/>
            <person name="Guy L."/>
            <person name="Ettema T.J."/>
        </authorList>
    </citation>
    <scope>NUCLEOTIDE SEQUENCE</scope>
</reference>
<feature type="non-terminal residue" evidence="1">
    <location>
        <position position="1"/>
    </location>
</feature>
<dbReference type="GO" id="GO:0000271">
    <property type="term" value="P:polysaccharide biosynthetic process"/>
    <property type="evidence" value="ECO:0007669"/>
    <property type="project" value="TreeGrafter"/>
</dbReference>
<dbReference type="SUPFAM" id="SSF53383">
    <property type="entry name" value="PLP-dependent transferases"/>
    <property type="match status" value="1"/>
</dbReference>
<organism evidence="1">
    <name type="scientific">marine sediment metagenome</name>
    <dbReference type="NCBI Taxonomy" id="412755"/>
    <lineage>
        <taxon>unclassified sequences</taxon>
        <taxon>metagenomes</taxon>
        <taxon>ecological metagenomes</taxon>
    </lineage>
</organism>
<dbReference type="GO" id="GO:0008483">
    <property type="term" value="F:transaminase activity"/>
    <property type="evidence" value="ECO:0007669"/>
    <property type="project" value="TreeGrafter"/>
</dbReference>
<dbReference type="InterPro" id="IPR000653">
    <property type="entry name" value="DegT/StrS_aminotransferase"/>
</dbReference>
<evidence type="ECO:0000313" key="1">
    <source>
        <dbReference type="EMBL" id="KKL46383.1"/>
    </source>
</evidence>
<gene>
    <name evidence="1" type="ORF">LCGC14_2346100</name>
</gene>
<dbReference type="Gene3D" id="3.90.1150.10">
    <property type="entry name" value="Aspartate Aminotransferase, domain 1"/>
    <property type="match status" value="1"/>
</dbReference>
<dbReference type="PANTHER" id="PTHR30244">
    <property type="entry name" value="TRANSAMINASE"/>
    <property type="match status" value="1"/>
</dbReference>
<dbReference type="Pfam" id="PF01041">
    <property type="entry name" value="DegT_DnrJ_EryC1"/>
    <property type="match status" value="1"/>
</dbReference>
<comment type="caution">
    <text evidence="1">The sequence shown here is derived from an EMBL/GenBank/DDBJ whole genome shotgun (WGS) entry which is preliminary data.</text>
</comment>
<dbReference type="InterPro" id="IPR015421">
    <property type="entry name" value="PyrdxlP-dep_Trfase_major"/>
</dbReference>
<dbReference type="AlphaFoldDB" id="A0A0F9CAH7"/>